<dbReference type="AlphaFoldDB" id="A0A1N7JBT2"/>
<dbReference type="InterPro" id="IPR029044">
    <property type="entry name" value="Nucleotide-diphossugar_trans"/>
</dbReference>
<name>A0A1N7JBT2_9PROT</name>
<evidence type="ECO:0000313" key="2">
    <source>
        <dbReference type="Proteomes" id="UP000185678"/>
    </source>
</evidence>
<sequence length="312" mass="34316">MALKTESVSLSVKTLMEKPGHVAAVHKVLRFLLKAPCGKSNVLKFCIYKTHRQGQNTVTVTAIIQARMGSTRLPGKTLMDLAGKAVVMHLVDRAKAARLIDRVIVATSTAAADDVLEQALHAAGVLVYRGSEHDVLNRYAQATRTLIPQDEWETGAVVRLTADDPLKDPVVMDATIAAFLAEPGRWDYVCNNQPPWLPEGQDTEVVAIPALLAADDASDDAYEREHATPYLYRHPERFRCHSVHGTPDLSACRWTLDTAEDMAFFQAVFAEFPDDPMPGMDKVLALLEQKPEIAALNSEVARSALYRTETGE</sequence>
<dbReference type="STRING" id="80876.SAMN05421779_10269"/>
<protein>
    <submittedName>
        <fullName evidence="1">Spore coat polysaccharide biosynthesis protein SpsF</fullName>
    </submittedName>
</protein>
<dbReference type="PANTHER" id="PTHR42866:SF1">
    <property type="entry name" value="SPORE COAT POLYSACCHARIDE BIOSYNTHESIS PROTEIN SPSF"/>
    <property type="match status" value="1"/>
</dbReference>
<accession>A0A1N7JBT2</accession>
<dbReference type="CDD" id="cd02518">
    <property type="entry name" value="GT2_SpsF"/>
    <property type="match status" value="1"/>
</dbReference>
<keyword evidence="2" id="KW-1185">Reference proteome</keyword>
<gene>
    <name evidence="1" type="ORF">SAMN05421779_10269</name>
</gene>
<reference evidence="1 2" key="1">
    <citation type="submission" date="2017-01" db="EMBL/GenBank/DDBJ databases">
        <authorList>
            <person name="Mah S.A."/>
            <person name="Swanson W.J."/>
            <person name="Moy G.W."/>
            <person name="Vacquier V.D."/>
        </authorList>
    </citation>
    <scope>NUCLEOTIDE SEQUENCE [LARGE SCALE GENOMIC DNA]</scope>
    <source>
        <strain evidence="1 2">DSM 11589</strain>
    </source>
</reference>
<dbReference type="PANTHER" id="PTHR42866">
    <property type="entry name" value="3-DEOXY-MANNO-OCTULOSONATE CYTIDYLYLTRANSFERASE"/>
    <property type="match status" value="1"/>
</dbReference>
<organism evidence="1 2">
    <name type="scientific">Insolitispirillum peregrinum</name>
    <dbReference type="NCBI Taxonomy" id="80876"/>
    <lineage>
        <taxon>Bacteria</taxon>
        <taxon>Pseudomonadati</taxon>
        <taxon>Pseudomonadota</taxon>
        <taxon>Alphaproteobacteria</taxon>
        <taxon>Rhodospirillales</taxon>
        <taxon>Novispirillaceae</taxon>
        <taxon>Insolitispirillum</taxon>
    </lineage>
</organism>
<dbReference type="EMBL" id="FTOA01000002">
    <property type="protein sequence ID" value="SIS46734.1"/>
    <property type="molecule type" value="Genomic_DNA"/>
</dbReference>
<dbReference type="Gene3D" id="3.90.550.10">
    <property type="entry name" value="Spore Coat Polysaccharide Biosynthesis Protein SpsA, Chain A"/>
    <property type="match status" value="1"/>
</dbReference>
<dbReference type="InterPro" id="IPR003329">
    <property type="entry name" value="Cytidylyl_trans"/>
</dbReference>
<proteinExistence type="predicted"/>
<dbReference type="SUPFAM" id="SSF53448">
    <property type="entry name" value="Nucleotide-diphospho-sugar transferases"/>
    <property type="match status" value="1"/>
</dbReference>
<dbReference type="Proteomes" id="UP000185678">
    <property type="component" value="Unassembled WGS sequence"/>
</dbReference>
<dbReference type="Pfam" id="PF02348">
    <property type="entry name" value="CTP_transf_3"/>
    <property type="match status" value="1"/>
</dbReference>
<evidence type="ECO:0000313" key="1">
    <source>
        <dbReference type="EMBL" id="SIS46734.1"/>
    </source>
</evidence>
<dbReference type="GO" id="GO:0005829">
    <property type="term" value="C:cytosol"/>
    <property type="evidence" value="ECO:0007669"/>
    <property type="project" value="TreeGrafter"/>
</dbReference>